<dbReference type="RefSeq" id="WP_027446053.1">
    <property type="nucleotide sequence ID" value="NZ_AULJ01000020.1"/>
</dbReference>
<evidence type="ECO:0000259" key="1">
    <source>
        <dbReference type="Pfam" id="PF25250"/>
    </source>
</evidence>
<feature type="domain" description="DUF7852" evidence="1">
    <location>
        <begin position="59"/>
        <end position="121"/>
    </location>
</feature>
<dbReference type="Pfam" id="PF25250">
    <property type="entry name" value="DUF7852"/>
    <property type="match status" value="1"/>
</dbReference>
<dbReference type="InterPro" id="IPR057174">
    <property type="entry name" value="DUF7852"/>
</dbReference>
<dbReference type="InterPro" id="IPR054845">
    <property type="entry name" value="Exosporium_prot_C"/>
</dbReference>
<protein>
    <recommendedName>
        <fullName evidence="1">DUF7852 domain-containing protein</fullName>
    </recommendedName>
</protein>
<proteinExistence type="predicted"/>
<sequence>MKKNTGRCGGSKNGHCPPMMGVDKAKTHDTFCNVDELQYIDPRNFERTVALTDANISARVEADIKLPTYANDIKHIRKNVHLTQCQVIPIENPSLEVANQTNILDVYVEGYVHKNIQYSEGPEGYVKDYSVNVPFKCYERITLPDLNTVLIANSQKSNQIQEIRVTDDKGMGADRCEFGSITFENLNEPVECKLLRARVSQRDFTENFNTWGQFNKITEKMAIDFVLRLTQVQRRAEAGPTEEETFFEE</sequence>
<evidence type="ECO:0000313" key="2">
    <source>
        <dbReference type="EMBL" id="KGX85821.1"/>
    </source>
</evidence>
<keyword evidence="3" id="KW-1185">Reference proteome</keyword>
<reference evidence="2 3" key="1">
    <citation type="submission" date="2013-08" db="EMBL/GenBank/DDBJ databases">
        <authorList>
            <person name="Huang J."/>
            <person name="Wang G."/>
        </authorList>
    </citation>
    <scope>NUCLEOTIDE SEQUENCE [LARGE SCALE GENOMIC DNA]</scope>
    <source>
        <strain evidence="2 3">BH030004</strain>
    </source>
</reference>
<evidence type="ECO:0000313" key="3">
    <source>
        <dbReference type="Proteomes" id="UP000030403"/>
    </source>
</evidence>
<comment type="caution">
    <text evidence="2">The sequence shown here is derived from an EMBL/GenBank/DDBJ whole genome shotgun (WGS) entry which is preliminary data.</text>
</comment>
<dbReference type="EMBL" id="AVPF01000036">
    <property type="protein sequence ID" value="KGX85821.1"/>
    <property type="molecule type" value="Genomic_DNA"/>
</dbReference>
<dbReference type="eggNOG" id="ENOG5032TRF">
    <property type="taxonomic scope" value="Bacteria"/>
</dbReference>
<dbReference type="AlphaFoldDB" id="A0A0A5FYC6"/>
<name>A0A0A5FYC6_9BACI</name>
<dbReference type="STRING" id="1385511.GCA_000425225_02045"/>
<organism evidence="2 3">
    <name type="scientific">Pontibacillus marinus BH030004 = DSM 16465</name>
    <dbReference type="NCBI Taxonomy" id="1385511"/>
    <lineage>
        <taxon>Bacteria</taxon>
        <taxon>Bacillati</taxon>
        <taxon>Bacillota</taxon>
        <taxon>Bacilli</taxon>
        <taxon>Bacillales</taxon>
        <taxon>Bacillaceae</taxon>
        <taxon>Pontibacillus</taxon>
    </lineage>
</organism>
<dbReference type="NCBIfam" id="NF045794">
    <property type="entry name" value="CsxC_fam"/>
    <property type="match status" value="1"/>
</dbReference>
<accession>A0A0A5FYC6</accession>
<dbReference type="Proteomes" id="UP000030403">
    <property type="component" value="Unassembled WGS sequence"/>
</dbReference>
<gene>
    <name evidence="2" type="ORF">N783_13740</name>
</gene>
<dbReference type="OrthoDB" id="2381017at2"/>